<protein>
    <submittedName>
        <fullName evidence="1">Uncharacterized protein</fullName>
    </submittedName>
</protein>
<dbReference type="AlphaFoldDB" id="A0A0S4KSL4"/>
<accession>A0A0S4KSL4</accession>
<sequence>MSSMPDPSQPLAEEFRRHLDTFYGRLKLAPPYDSVEKAVRVLVAAVRALPEEERRRVLVDPVARWELFRQAFERSGLAKKHRGIIAGLARNRASLDLPADYDHFLNLFV</sequence>
<evidence type="ECO:0000313" key="2">
    <source>
        <dbReference type="Proteomes" id="UP000066284"/>
    </source>
</evidence>
<evidence type="ECO:0000313" key="1">
    <source>
        <dbReference type="EMBL" id="CUQ66200.1"/>
    </source>
</evidence>
<gene>
    <name evidence="1" type="ORF">NITINOP_1225</name>
</gene>
<dbReference type="KEGG" id="nio:NITINOP_1225"/>
<keyword evidence="2" id="KW-1185">Reference proteome</keyword>
<dbReference type="STRING" id="1715989.NITINOP_1225"/>
<reference evidence="2" key="1">
    <citation type="submission" date="2015-09" db="EMBL/GenBank/DDBJ databases">
        <authorList>
            <person name="Daims H."/>
        </authorList>
    </citation>
    <scope>NUCLEOTIDE SEQUENCE [LARGE SCALE GENOMIC DNA]</scope>
</reference>
<dbReference type="Proteomes" id="UP000066284">
    <property type="component" value="Chromosome 1"/>
</dbReference>
<organism evidence="1 2">
    <name type="scientific">Candidatus Nitrospira inopinata</name>
    <dbReference type="NCBI Taxonomy" id="1715989"/>
    <lineage>
        <taxon>Bacteria</taxon>
        <taxon>Pseudomonadati</taxon>
        <taxon>Nitrospirota</taxon>
        <taxon>Nitrospiria</taxon>
        <taxon>Nitrospirales</taxon>
        <taxon>Nitrospiraceae</taxon>
        <taxon>Nitrospira</taxon>
    </lineage>
</organism>
<dbReference type="EMBL" id="LN885086">
    <property type="protein sequence ID" value="CUQ66200.1"/>
    <property type="molecule type" value="Genomic_DNA"/>
</dbReference>
<proteinExistence type="predicted"/>
<name>A0A0S4KSL4_9BACT</name>